<comment type="caution">
    <text evidence="2">The sequence shown here is derived from an EMBL/GenBank/DDBJ whole genome shotgun (WGS) entry which is preliminary data.</text>
</comment>
<reference evidence="2 3" key="1">
    <citation type="journal article" date="2016" name="Nat. Commun.">
        <title>Thousands of microbial genomes shed light on interconnected biogeochemical processes in an aquifer system.</title>
        <authorList>
            <person name="Anantharaman K."/>
            <person name="Brown C.T."/>
            <person name="Hug L.A."/>
            <person name="Sharon I."/>
            <person name="Castelle C.J."/>
            <person name="Probst A.J."/>
            <person name="Thomas B.C."/>
            <person name="Singh A."/>
            <person name="Wilkins M.J."/>
            <person name="Karaoz U."/>
            <person name="Brodie E.L."/>
            <person name="Williams K.H."/>
            <person name="Hubbard S.S."/>
            <person name="Banfield J.F."/>
        </authorList>
    </citation>
    <scope>NUCLEOTIDE SEQUENCE [LARGE SCALE GENOMIC DNA]</scope>
</reference>
<protein>
    <recommendedName>
        <fullName evidence="1">Peptidase C45 hydrolase domain-containing protein</fullName>
    </recommendedName>
</protein>
<dbReference type="SUPFAM" id="SSF56235">
    <property type="entry name" value="N-terminal nucleophile aminohydrolases (Ntn hydrolases)"/>
    <property type="match status" value="1"/>
</dbReference>
<dbReference type="Gene3D" id="3.60.60.10">
    <property type="entry name" value="Penicillin V Acylase, Chain A"/>
    <property type="match status" value="1"/>
</dbReference>
<feature type="domain" description="Peptidase C45 hydrolase" evidence="1">
    <location>
        <begin position="181"/>
        <end position="341"/>
    </location>
</feature>
<dbReference type="EMBL" id="MELK01000044">
    <property type="protein sequence ID" value="OFW56539.1"/>
    <property type="molecule type" value="Genomic_DNA"/>
</dbReference>
<dbReference type="InterPro" id="IPR047794">
    <property type="entry name" value="C45_proenzyme-like"/>
</dbReference>
<accession>A0A1F2WI57</accession>
<dbReference type="Proteomes" id="UP000177876">
    <property type="component" value="Unassembled WGS sequence"/>
</dbReference>
<evidence type="ECO:0000313" key="3">
    <source>
        <dbReference type="Proteomes" id="UP000177876"/>
    </source>
</evidence>
<evidence type="ECO:0000313" key="2">
    <source>
        <dbReference type="EMBL" id="OFW56539.1"/>
    </source>
</evidence>
<dbReference type="Pfam" id="PF03417">
    <property type="entry name" value="AAT"/>
    <property type="match status" value="1"/>
</dbReference>
<dbReference type="InterPro" id="IPR005079">
    <property type="entry name" value="Peptidase_C45_hydrolase"/>
</dbReference>
<sequence length="407" mass="45423">MAKAMSENAVIKNEIILAKGEGEYQEVRHIILEGSNKAIGKALGDIAREAYGVLDLFPYADAIYAKAHMEYIRDNDPSLLERMKGVAQSYAVGENELAYNTSMLNYALGGKACSAVFFPPSHTVNGHPMISRNTEFYTATFSEFVGLEPVPGTPGLFSQNYVMELYPDDGYPSMVAGSLDLLSGLCDGMNTEGLSVSYLADNNVLTIATTDPTRPVGLMDQQLARLLLETCATVDEAKVTILKNKFFMLFDGSHLMVADASGRSFIAELSEKDFTIHFIDNDRAPQIMTNHSVWEYPDTTTFPEVPTDARYDSFNRYRVLDDYIRGHEGKFSREDMRYVLSLVYANTNDSSEGAAHDLPCRILWPILYDCHDRSFTMKFYLKDGEEEAITGGPEPIFSETMEFKLQS</sequence>
<dbReference type="NCBIfam" id="NF040521">
    <property type="entry name" value="C45_proenzyme"/>
    <property type="match status" value="1"/>
</dbReference>
<gene>
    <name evidence="2" type="ORF">A2Y75_01075</name>
</gene>
<dbReference type="InterPro" id="IPR029055">
    <property type="entry name" value="Ntn_hydrolases_N"/>
</dbReference>
<evidence type="ECO:0000259" key="1">
    <source>
        <dbReference type="Pfam" id="PF03417"/>
    </source>
</evidence>
<organism evidence="2 3">
    <name type="scientific">Candidatus Solincola sediminis</name>
    <dbReference type="NCBI Taxonomy" id="1797199"/>
    <lineage>
        <taxon>Bacteria</taxon>
        <taxon>Bacillati</taxon>
        <taxon>Actinomycetota</taxon>
        <taxon>Candidatus Geothermincolia</taxon>
        <taxon>Candidatus Geothermincolales</taxon>
        <taxon>Candidatus Geothermincolaceae</taxon>
        <taxon>Candidatus Solincola</taxon>
    </lineage>
</organism>
<dbReference type="STRING" id="1797197.A2Y75_01075"/>
<name>A0A1F2WI57_9ACTN</name>
<proteinExistence type="predicted"/>
<dbReference type="AlphaFoldDB" id="A0A1F2WI57"/>